<dbReference type="PANTHER" id="PTHR34301:SF8">
    <property type="entry name" value="ATPASE DOMAIN-CONTAINING PROTEIN"/>
    <property type="match status" value="1"/>
</dbReference>
<comment type="caution">
    <text evidence="3">The sequence shown here is derived from an EMBL/GenBank/DDBJ whole genome shotgun (WGS) entry which is preliminary data.</text>
</comment>
<evidence type="ECO:0000259" key="1">
    <source>
        <dbReference type="Pfam" id="PF13401"/>
    </source>
</evidence>
<dbReference type="InterPro" id="IPR049945">
    <property type="entry name" value="AAA_22"/>
</dbReference>
<dbReference type="RefSeq" id="WP_193920445.1">
    <property type="nucleotide sequence ID" value="NZ_JADEXS020000001.1"/>
</dbReference>
<feature type="domain" description="vWA-MoxR associated protein N-terminal HTH" evidence="2">
    <location>
        <begin position="1"/>
        <end position="78"/>
    </location>
</feature>
<dbReference type="InterPro" id="IPR027417">
    <property type="entry name" value="P-loop_NTPase"/>
</dbReference>
<dbReference type="GO" id="GO:0005524">
    <property type="term" value="F:ATP binding"/>
    <property type="evidence" value="ECO:0007669"/>
    <property type="project" value="UniProtKB-KW"/>
</dbReference>
<gene>
    <name evidence="3" type="ORF">IQ276_24280</name>
</gene>
<proteinExistence type="predicted"/>
<accession>A0A8J7AEJ8</accession>
<dbReference type="Pfam" id="PF26355">
    <property type="entry name" value="HTH_VMAP-M9"/>
    <property type="match status" value="1"/>
</dbReference>
<keyword evidence="4" id="KW-1185">Reference proteome</keyword>
<dbReference type="Proteomes" id="UP000622533">
    <property type="component" value="Unassembled WGS sequence"/>
</dbReference>
<keyword evidence="3" id="KW-0547">Nucleotide-binding</keyword>
<dbReference type="GO" id="GO:0016887">
    <property type="term" value="F:ATP hydrolysis activity"/>
    <property type="evidence" value="ECO:0007669"/>
    <property type="project" value="InterPro"/>
</dbReference>
<evidence type="ECO:0000313" key="3">
    <source>
        <dbReference type="EMBL" id="MBE9025423.1"/>
    </source>
</evidence>
<dbReference type="AlphaFoldDB" id="A0A8J7AEJ8"/>
<dbReference type="EMBL" id="JADEXS010000414">
    <property type="protein sequence ID" value="MBE9025423.1"/>
    <property type="molecule type" value="Genomic_DNA"/>
</dbReference>
<organism evidence="3 4">
    <name type="scientific">Desmonostoc muscorum LEGE 12446</name>
    <dbReference type="NCBI Taxonomy" id="1828758"/>
    <lineage>
        <taxon>Bacteria</taxon>
        <taxon>Bacillati</taxon>
        <taxon>Cyanobacteriota</taxon>
        <taxon>Cyanophyceae</taxon>
        <taxon>Nostocales</taxon>
        <taxon>Nostocaceae</taxon>
        <taxon>Desmonostoc</taxon>
    </lineage>
</organism>
<name>A0A8J7AEJ8_DESMC</name>
<dbReference type="Gene3D" id="3.40.50.300">
    <property type="entry name" value="P-loop containing nucleotide triphosphate hydrolases"/>
    <property type="match status" value="1"/>
</dbReference>
<reference evidence="3" key="1">
    <citation type="submission" date="2020-10" db="EMBL/GenBank/DDBJ databases">
        <authorList>
            <person name="Castelo-Branco R."/>
            <person name="Eusebio N."/>
            <person name="Adriana R."/>
            <person name="Vieira A."/>
            <person name="Brugerolle De Fraissinette N."/>
            <person name="Rezende De Castro R."/>
            <person name="Schneider M.P."/>
            <person name="Vasconcelos V."/>
            <person name="Leao P.N."/>
        </authorList>
    </citation>
    <scope>NUCLEOTIDE SEQUENCE</scope>
    <source>
        <strain evidence="3">LEGE 12446</strain>
    </source>
</reference>
<dbReference type="Pfam" id="PF13401">
    <property type="entry name" value="AAA_22"/>
    <property type="match status" value="1"/>
</dbReference>
<sequence>MDSQEALAFINKLLANDKQVLNELEQKLFLGMWERKAYKEIVNDGSYSAEHVRDVGANLCKKIGVILEIQVKKRNFRNPIIAVYQQYSEQALPSQVPILEPTNPSPRHELHSYHLSQQNHNPFIPLNGRVEENYLFFDREREIRRVFEVLNSGSSIVLIGEEGIGKSSLLWMIYQEAENRLNVQRQPVFLDLNLLHNETQFYSNLCHEIGIDECQGYQLTRNLRSCKILLAIDNVGKLTGEGFTRNIRDYLRGLAEGNNAPLKLILAATEPLNNLFKDSQDQGNTSPLAGICQEEQIHPWDKDTIRTFISSRLARTTVNFTEEEIVQLIQESGGHPRKLMQFCYQTYSRYVESLQ</sequence>
<evidence type="ECO:0000313" key="4">
    <source>
        <dbReference type="Proteomes" id="UP000622533"/>
    </source>
</evidence>
<dbReference type="PANTHER" id="PTHR34301">
    <property type="entry name" value="DNA-BINDING PROTEIN-RELATED"/>
    <property type="match status" value="1"/>
</dbReference>
<keyword evidence="3" id="KW-0067">ATP-binding</keyword>
<feature type="domain" description="ORC1/DEAH AAA+ ATPase" evidence="1">
    <location>
        <begin position="153"/>
        <end position="275"/>
    </location>
</feature>
<dbReference type="SUPFAM" id="SSF52540">
    <property type="entry name" value="P-loop containing nucleoside triphosphate hydrolases"/>
    <property type="match status" value="1"/>
</dbReference>
<protein>
    <submittedName>
        <fullName evidence="3">ATP-binding protein</fullName>
    </submittedName>
</protein>
<dbReference type="InterPro" id="IPR058651">
    <property type="entry name" value="HTH_VMAP-M9"/>
</dbReference>
<evidence type="ECO:0000259" key="2">
    <source>
        <dbReference type="Pfam" id="PF26355"/>
    </source>
</evidence>